<evidence type="ECO:0000313" key="2">
    <source>
        <dbReference type="Proteomes" id="UP000585474"/>
    </source>
</evidence>
<dbReference type="Proteomes" id="UP000585474">
    <property type="component" value="Unassembled WGS sequence"/>
</dbReference>
<dbReference type="Pfam" id="PF10604">
    <property type="entry name" value="Polyketide_cyc2"/>
    <property type="match status" value="1"/>
</dbReference>
<gene>
    <name evidence="1" type="ORF">Acr_00g0016300</name>
</gene>
<dbReference type="Gene3D" id="3.30.530.20">
    <property type="match status" value="1"/>
</dbReference>
<organism evidence="1 2">
    <name type="scientific">Actinidia rufa</name>
    <dbReference type="NCBI Taxonomy" id="165716"/>
    <lineage>
        <taxon>Eukaryota</taxon>
        <taxon>Viridiplantae</taxon>
        <taxon>Streptophyta</taxon>
        <taxon>Embryophyta</taxon>
        <taxon>Tracheophyta</taxon>
        <taxon>Spermatophyta</taxon>
        <taxon>Magnoliopsida</taxon>
        <taxon>eudicotyledons</taxon>
        <taxon>Gunneridae</taxon>
        <taxon>Pentapetalae</taxon>
        <taxon>asterids</taxon>
        <taxon>Ericales</taxon>
        <taxon>Actinidiaceae</taxon>
        <taxon>Actinidia</taxon>
    </lineage>
</organism>
<proteinExistence type="predicted"/>
<keyword evidence="2" id="KW-1185">Reference proteome</keyword>
<dbReference type="PANTHER" id="PTHR33789">
    <property type="entry name" value="LACHRYMATORY-FACTOR SYNTHASE"/>
    <property type="match status" value="1"/>
</dbReference>
<dbReference type="CDD" id="cd07821">
    <property type="entry name" value="PYR_PYL_RCAR_like"/>
    <property type="match status" value="1"/>
</dbReference>
<dbReference type="PANTHER" id="PTHR33789:SF11">
    <property type="entry name" value="OS05G0202300 PROTEIN"/>
    <property type="match status" value="1"/>
</dbReference>
<dbReference type="InterPro" id="IPR053249">
    <property type="entry name" value="LFS"/>
</dbReference>
<dbReference type="EMBL" id="BJWL01000139">
    <property type="protein sequence ID" value="GFS31227.1"/>
    <property type="molecule type" value="Genomic_DNA"/>
</dbReference>
<dbReference type="InterPro" id="IPR023393">
    <property type="entry name" value="START-like_dom_sf"/>
</dbReference>
<dbReference type="GO" id="GO:0004864">
    <property type="term" value="F:protein phosphatase inhibitor activity"/>
    <property type="evidence" value="ECO:0007669"/>
    <property type="project" value="UniProtKB-ARBA"/>
</dbReference>
<reference evidence="2" key="1">
    <citation type="submission" date="2019-07" db="EMBL/GenBank/DDBJ databases">
        <title>De Novo Assembly of kiwifruit Actinidia rufa.</title>
        <authorList>
            <person name="Sugita-Konishi S."/>
            <person name="Sato K."/>
            <person name="Mori E."/>
            <person name="Abe Y."/>
            <person name="Kisaki G."/>
            <person name="Hamano K."/>
            <person name="Suezawa K."/>
            <person name="Otani M."/>
            <person name="Fukuda T."/>
            <person name="Manabe T."/>
            <person name="Gomi K."/>
            <person name="Tabuchi M."/>
            <person name="Akimitsu K."/>
            <person name="Kataoka I."/>
        </authorList>
    </citation>
    <scope>NUCLEOTIDE SEQUENCE [LARGE SCALE GENOMIC DNA]</scope>
    <source>
        <strain evidence="2">cv. Fuchu</strain>
    </source>
</reference>
<protein>
    <recommendedName>
        <fullName evidence="3">Polyketide cyclase/dehydrase and lipid transport superfamily protein</fullName>
    </recommendedName>
</protein>
<dbReference type="InterPro" id="IPR019587">
    <property type="entry name" value="Polyketide_cyclase/dehydratase"/>
</dbReference>
<dbReference type="AlphaFoldDB" id="A0A7J0DAT8"/>
<name>A0A7J0DAT8_9ERIC</name>
<evidence type="ECO:0008006" key="3">
    <source>
        <dbReference type="Google" id="ProtNLM"/>
    </source>
</evidence>
<comment type="caution">
    <text evidence="1">The sequence shown here is derived from an EMBL/GenBank/DDBJ whole genome shotgun (WGS) entry which is preliminary data.</text>
</comment>
<dbReference type="SUPFAM" id="SSF55961">
    <property type="entry name" value="Bet v1-like"/>
    <property type="match status" value="1"/>
</dbReference>
<sequence length="156" mass="17626">MAEATPVRWTGTVTAKVESFSRAQVWPYLEDFGGLYKIDPLADISYALEGVYGQPGLIRFCAASTTTETGETKILWFHEKLLAMDPTTYSYNYEVLENNVGFTYCKSSFKVVPIDGDEALGSQIEWTYVSDPFEGKTPDHFVRLFQHQSPSHGKEY</sequence>
<accession>A0A7J0DAT8</accession>
<evidence type="ECO:0000313" key="1">
    <source>
        <dbReference type="EMBL" id="GFS31227.1"/>
    </source>
</evidence>